<dbReference type="PANTHER" id="PTHR11825">
    <property type="entry name" value="SUBGROUP IIII AMINOTRANSFERASE"/>
    <property type="match status" value="1"/>
</dbReference>
<evidence type="ECO:0000256" key="13">
    <source>
        <dbReference type="ARBA" id="ARBA00049229"/>
    </source>
</evidence>
<evidence type="ECO:0000256" key="9">
    <source>
        <dbReference type="ARBA" id="ARBA00022898"/>
    </source>
</evidence>
<evidence type="ECO:0000313" key="18">
    <source>
        <dbReference type="Proteomes" id="UP001500618"/>
    </source>
</evidence>
<comment type="caution">
    <text evidence="17">The sequence shown here is derived from an EMBL/GenBank/DDBJ whole genome shotgun (WGS) entry which is preliminary data.</text>
</comment>
<dbReference type="InterPro" id="IPR043132">
    <property type="entry name" value="BCAT-like_C"/>
</dbReference>
<name>A0ABN2H7Y1_9ACTN</name>
<evidence type="ECO:0000256" key="8">
    <source>
        <dbReference type="ARBA" id="ARBA00022679"/>
    </source>
</evidence>
<dbReference type="PIRSF" id="PIRSF006468">
    <property type="entry name" value="BCAT1"/>
    <property type="match status" value="1"/>
</dbReference>
<dbReference type="Gene3D" id="3.30.470.10">
    <property type="match status" value="1"/>
</dbReference>
<comment type="pathway">
    <text evidence="3">Amino-acid biosynthesis; L-valine biosynthesis; L-valine from pyruvate: step 4/4.</text>
</comment>
<keyword evidence="8 16" id="KW-0808">Transferase</keyword>
<sequence>MSTAAPTLSISLHPSATPVSVERRAELLLDPGFGRVFTDHMVTAQYADGGWRDAQLRPYGPLSLEPATAVMHYAQEIFEGLKAYRQPDGGTALFRPDRNAARFRYSAQRLAMAPLPEQLFLDSVRVLVEQDRAWVPTFPEGSLYLRPFMFANEQFLGVRPALQYFYGLIASPVGAYFPRGVKPVNLWLSTDRVRAVPGGTGDAKTGGNYAASLMAQAEATEAGCDQVVFVDAVERRWVEELGGMNIFFVFDDGAGGRRLATPPLTGSLLAGITRDSLLTLAADHGHPVEERPVSVEEWRGSAADGSLVEVFACGTAAVITPIGRVRSRDGEFVIADGEAGPVTMALRQALLDIQYGKAPDKHNWMHRV</sequence>
<reference evidence="17 18" key="1">
    <citation type="journal article" date="2019" name="Int. J. Syst. Evol. Microbiol.">
        <title>The Global Catalogue of Microorganisms (GCM) 10K type strain sequencing project: providing services to taxonomists for standard genome sequencing and annotation.</title>
        <authorList>
            <consortium name="The Broad Institute Genomics Platform"/>
            <consortium name="The Broad Institute Genome Sequencing Center for Infectious Disease"/>
            <person name="Wu L."/>
            <person name="Ma J."/>
        </authorList>
    </citation>
    <scope>NUCLEOTIDE SEQUENCE [LARGE SCALE GENOMIC DNA]</scope>
    <source>
        <strain evidence="17 18">JCM 14718</strain>
    </source>
</reference>
<accession>A0ABN2H7Y1</accession>
<dbReference type="GO" id="GO:0008483">
    <property type="term" value="F:transaminase activity"/>
    <property type="evidence" value="ECO:0007669"/>
    <property type="project" value="UniProtKB-KW"/>
</dbReference>
<evidence type="ECO:0000256" key="12">
    <source>
        <dbReference type="ARBA" id="ARBA00048798"/>
    </source>
</evidence>
<dbReference type="CDD" id="cd01557">
    <property type="entry name" value="BCAT_beta_family"/>
    <property type="match status" value="1"/>
</dbReference>
<keyword evidence="6 16" id="KW-0032">Aminotransferase</keyword>
<dbReference type="InterPro" id="IPR018300">
    <property type="entry name" value="Aminotrans_IV_CS"/>
</dbReference>
<dbReference type="InterPro" id="IPR005786">
    <property type="entry name" value="B_amino_transII"/>
</dbReference>
<dbReference type="InterPro" id="IPR036038">
    <property type="entry name" value="Aminotransferase-like"/>
</dbReference>
<evidence type="ECO:0000256" key="14">
    <source>
        <dbReference type="RuleBase" id="RU004106"/>
    </source>
</evidence>
<keyword evidence="18" id="KW-1185">Reference proteome</keyword>
<protein>
    <recommendedName>
        <fullName evidence="16">Branched-chain-amino-acid aminotransferase</fullName>
        <ecNumber evidence="16">2.6.1.42</ecNumber>
    </recommendedName>
</protein>
<comment type="catalytic activity">
    <reaction evidence="13 16">
        <text>L-leucine + 2-oxoglutarate = 4-methyl-2-oxopentanoate + L-glutamate</text>
        <dbReference type="Rhea" id="RHEA:18321"/>
        <dbReference type="ChEBI" id="CHEBI:16810"/>
        <dbReference type="ChEBI" id="CHEBI:17865"/>
        <dbReference type="ChEBI" id="CHEBI:29985"/>
        <dbReference type="ChEBI" id="CHEBI:57427"/>
        <dbReference type="EC" id="2.6.1.42"/>
    </reaction>
</comment>
<dbReference type="PROSITE" id="PS00770">
    <property type="entry name" value="AA_TRANSFER_CLASS_4"/>
    <property type="match status" value="1"/>
</dbReference>
<keyword evidence="9 15" id="KW-0663">Pyridoxal phosphate</keyword>
<dbReference type="InterPro" id="IPR043131">
    <property type="entry name" value="BCAT-like_N"/>
</dbReference>
<keyword evidence="7 16" id="KW-0028">Amino-acid biosynthesis</keyword>
<evidence type="ECO:0000256" key="3">
    <source>
        <dbReference type="ARBA" id="ARBA00004931"/>
    </source>
</evidence>
<dbReference type="Gene3D" id="3.20.10.10">
    <property type="entry name" value="D-amino Acid Aminotransferase, subunit A, domain 2"/>
    <property type="match status" value="1"/>
</dbReference>
<comment type="pathway">
    <text evidence="4">Amino-acid biosynthesis; L-leucine biosynthesis; L-leucine from 3-methyl-2-oxobutanoate: step 4/4.</text>
</comment>
<dbReference type="Pfam" id="PF01063">
    <property type="entry name" value="Aminotran_4"/>
    <property type="match status" value="1"/>
</dbReference>
<dbReference type="EC" id="2.6.1.42" evidence="16"/>
<dbReference type="Proteomes" id="UP001500618">
    <property type="component" value="Unassembled WGS sequence"/>
</dbReference>
<keyword evidence="10 16" id="KW-0100">Branched-chain amino acid biosynthesis</keyword>
<evidence type="ECO:0000256" key="16">
    <source>
        <dbReference type="RuleBase" id="RU004517"/>
    </source>
</evidence>
<comment type="catalytic activity">
    <reaction evidence="12 16">
        <text>L-isoleucine + 2-oxoglutarate = (S)-3-methyl-2-oxopentanoate + L-glutamate</text>
        <dbReference type="Rhea" id="RHEA:24801"/>
        <dbReference type="ChEBI" id="CHEBI:16810"/>
        <dbReference type="ChEBI" id="CHEBI:29985"/>
        <dbReference type="ChEBI" id="CHEBI:35146"/>
        <dbReference type="ChEBI" id="CHEBI:58045"/>
        <dbReference type="EC" id="2.6.1.42"/>
    </reaction>
</comment>
<evidence type="ECO:0000313" key="17">
    <source>
        <dbReference type="EMBL" id="GAA1683399.1"/>
    </source>
</evidence>
<evidence type="ECO:0000256" key="2">
    <source>
        <dbReference type="ARBA" id="ARBA00004824"/>
    </source>
</evidence>
<dbReference type="NCBIfam" id="TIGR01123">
    <property type="entry name" value="ilvE_II"/>
    <property type="match status" value="1"/>
</dbReference>
<comment type="cofactor">
    <cofactor evidence="1 15">
        <name>pyridoxal 5'-phosphate</name>
        <dbReference type="ChEBI" id="CHEBI:597326"/>
    </cofactor>
</comment>
<dbReference type="PANTHER" id="PTHR11825:SF44">
    <property type="entry name" value="BRANCHED-CHAIN-AMINO-ACID AMINOTRANSFERASE"/>
    <property type="match status" value="1"/>
</dbReference>
<evidence type="ECO:0000256" key="5">
    <source>
        <dbReference type="ARBA" id="ARBA00009320"/>
    </source>
</evidence>
<evidence type="ECO:0000256" key="6">
    <source>
        <dbReference type="ARBA" id="ARBA00022576"/>
    </source>
</evidence>
<organism evidence="17 18">
    <name type="scientific">Fodinicola feengrottensis</name>
    <dbReference type="NCBI Taxonomy" id="435914"/>
    <lineage>
        <taxon>Bacteria</taxon>
        <taxon>Bacillati</taxon>
        <taxon>Actinomycetota</taxon>
        <taxon>Actinomycetes</taxon>
        <taxon>Mycobacteriales</taxon>
        <taxon>Fodinicola</taxon>
    </lineage>
</organism>
<evidence type="ECO:0000256" key="7">
    <source>
        <dbReference type="ARBA" id="ARBA00022605"/>
    </source>
</evidence>
<gene>
    <name evidence="17" type="ORF">GCM10009765_35740</name>
</gene>
<proteinExistence type="inferred from homology"/>
<dbReference type="InterPro" id="IPR033939">
    <property type="entry name" value="BCAT_family"/>
</dbReference>
<evidence type="ECO:0000256" key="11">
    <source>
        <dbReference type="ARBA" id="ARBA00048212"/>
    </source>
</evidence>
<dbReference type="NCBIfam" id="NF009897">
    <property type="entry name" value="PRK13357.1"/>
    <property type="match status" value="1"/>
</dbReference>
<dbReference type="RefSeq" id="WP_344311368.1">
    <property type="nucleotide sequence ID" value="NZ_BAAANY010000011.1"/>
</dbReference>
<dbReference type="EMBL" id="BAAANY010000011">
    <property type="protein sequence ID" value="GAA1683399.1"/>
    <property type="molecule type" value="Genomic_DNA"/>
</dbReference>
<evidence type="ECO:0000256" key="10">
    <source>
        <dbReference type="ARBA" id="ARBA00023304"/>
    </source>
</evidence>
<dbReference type="InterPro" id="IPR001544">
    <property type="entry name" value="Aminotrans_IV"/>
</dbReference>
<evidence type="ECO:0000256" key="4">
    <source>
        <dbReference type="ARBA" id="ARBA00005072"/>
    </source>
</evidence>
<dbReference type="SUPFAM" id="SSF56752">
    <property type="entry name" value="D-aminoacid aminotransferase-like PLP-dependent enzymes"/>
    <property type="match status" value="1"/>
</dbReference>
<evidence type="ECO:0000256" key="1">
    <source>
        <dbReference type="ARBA" id="ARBA00001933"/>
    </source>
</evidence>
<comment type="similarity">
    <text evidence="5 14">Belongs to the class-IV pyridoxal-phosphate-dependent aminotransferase family.</text>
</comment>
<evidence type="ECO:0000256" key="15">
    <source>
        <dbReference type="RuleBase" id="RU004516"/>
    </source>
</evidence>
<comment type="catalytic activity">
    <reaction evidence="11 16">
        <text>L-valine + 2-oxoglutarate = 3-methyl-2-oxobutanoate + L-glutamate</text>
        <dbReference type="Rhea" id="RHEA:24813"/>
        <dbReference type="ChEBI" id="CHEBI:11851"/>
        <dbReference type="ChEBI" id="CHEBI:16810"/>
        <dbReference type="ChEBI" id="CHEBI:29985"/>
        <dbReference type="ChEBI" id="CHEBI:57762"/>
        <dbReference type="EC" id="2.6.1.42"/>
    </reaction>
</comment>
<comment type="pathway">
    <text evidence="2">Amino-acid biosynthesis; L-isoleucine biosynthesis; L-isoleucine from 2-oxobutanoate: step 4/4.</text>
</comment>